<dbReference type="AlphaFoldDB" id="A0A9W4N4G2"/>
<feature type="compositionally biased region" description="Polar residues" evidence="1">
    <location>
        <begin position="179"/>
        <end position="189"/>
    </location>
</feature>
<feature type="transmembrane region" description="Helical" evidence="2">
    <location>
        <begin position="305"/>
        <end position="323"/>
    </location>
</feature>
<feature type="transmembrane region" description="Helical" evidence="2">
    <location>
        <begin position="382"/>
        <end position="404"/>
    </location>
</feature>
<feature type="signal peptide" evidence="3">
    <location>
        <begin position="1"/>
        <end position="16"/>
    </location>
</feature>
<keyword evidence="2" id="KW-1133">Transmembrane helix</keyword>
<sequence length="541" mass="62009">MFPFFILFCLLGLVQAYTTFNTNCTLPSDPPSFNYVSSPNSRGTLDIAWSCLFTIISCTWTIQHPNIPWQREHVTPGVFGWLKWKCLNYQVFVGWFLGTIIAPEYLLMKCLDDYLRAKKGLKDFAQFANEDNVEWTASHHQFARMGGFVMRTHVENCIAQYNDKYVQTEMKGNRDSGGERSQSLSSLPSPTDEERAVVNQDLSPSLVPTHKEEPQTRQKVNIKERYHPEGGWRSKGPNPFYLQPSDILMLRRERVISRLPEISEEEIQDRSKADGLMRIIAMVQIFWLCIQVITRAVAKLAVTQLEVATVAFAICAILIYILSWDKPKGVNIPTTLLNVHDSGEKAHALLANTANQRNDDSFLESHHNRMMDFTWPDLGSSAWGFGTAGIIFGSLHLAAWGFVFPTQIELTLWRVAAIYCTCVPMLVLVFILCAKFSKVSDWDHEIKEHWESPRLAEARNSLQKHLDSPNPKSLWRFFREFWRSSKWLFLLVGLVSLVYWTLIIAYIVARLYLLAEMLRTLAYQPSSAYAGTWTVNIPYVS</sequence>
<feature type="transmembrane region" description="Helical" evidence="2">
    <location>
        <begin position="487"/>
        <end position="509"/>
    </location>
</feature>
<feature type="region of interest" description="Disordered" evidence="1">
    <location>
        <begin position="170"/>
        <end position="196"/>
    </location>
</feature>
<accession>A0A9W4N4G2</accession>
<organism evidence="4 5">
    <name type="scientific">Penicillium salamii</name>
    <dbReference type="NCBI Taxonomy" id="1612424"/>
    <lineage>
        <taxon>Eukaryota</taxon>
        <taxon>Fungi</taxon>
        <taxon>Dikarya</taxon>
        <taxon>Ascomycota</taxon>
        <taxon>Pezizomycotina</taxon>
        <taxon>Eurotiomycetes</taxon>
        <taxon>Eurotiomycetidae</taxon>
        <taxon>Eurotiales</taxon>
        <taxon>Aspergillaceae</taxon>
        <taxon>Penicillium</taxon>
    </lineage>
</organism>
<evidence type="ECO:0000313" key="5">
    <source>
        <dbReference type="Proteomes" id="UP001152592"/>
    </source>
</evidence>
<feature type="transmembrane region" description="Helical" evidence="2">
    <location>
        <begin position="416"/>
        <end position="437"/>
    </location>
</feature>
<evidence type="ECO:0000256" key="3">
    <source>
        <dbReference type="SAM" id="SignalP"/>
    </source>
</evidence>
<keyword evidence="2" id="KW-0472">Membrane</keyword>
<dbReference type="PANTHER" id="PTHR35043:SF7">
    <property type="entry name" value="TRANSCRIPTION FACTOR DOMAIN-CONTAINING PROTEIN"/>
    <property type="match status" value="1"/>
</dbReference>
<proteinExistence type="predicted"/>
<evidence type="ECO:0000256" key="2">
    <source>
        <dbReference type="SAM" id="Phobius"/>
    </source>
</evidence>
<dbReference type="OrthoDB" id="674604at2759"/>
<feature type="transmembrane region" description="Helical" evidence="2">
    <location>
        <begin position="275"/>
        <end position="293"/>
    </location>
</feature>
<protein>
    <submittedName>
        <fullName evidence="4">Uncharacterized protein</fullName>
    </submittedName>
</protein>
<name>A0A9W4N4G2_9EURO</name>
<evidence type="ECO:0000313" key="4">
    <source>
        <dbReference type="EMBL" id="CAG8282203.1"/>
    </source>
</evidence>
<keyword evidence="2" id="KW-0812">Transmembrane</keyword>
<evidence type="ECO:0000256" key="1">
    <source>
        <dbReference type="SAM" id="MobiDB-lite"/>
    </source>
</evidence>
<comment type="caution">
    <text evidence="4">The sequence shown here is derived from an EMBL/GenBank/DDBJ whole genome shotgun (WGS) entry which is preliminary data.</text>
</comment>
<feature type="chain" id="PRO_5040814805" evidence="3">
    <location>
        <begin position="17"/>
        <end position="541"/>
    </location>
</feature>
<dbReference type="EMBL" id="CAJVPD010000056">
    <property type="protein sequence ID" value="CAG8282203.1"/>
    <property type="molecule type" value="Genomic_DNA"/>
</dbReference>
<keyword evidence="3" id="KW-0732">Signal</keyword>
<dbReference type="PANTHER" id="PTHR35043">
    <property type="entry name" value="TRANSCRIPTION FACTOR DOMAIN-CONTAINING PROTEIN"/>
    <property type="match status" value="1"/>
</dbReference>
<gene>
    <name evidence="4" type="ORF">PSALAMII_LOCUS1413</name>
</gene>
<dbReference type="Proteomes" id="UP001152592">
    <property type="component" value="Unassembled WGS sequence"/>
</dbReference>
<reference evidence="4" key="1">
    <citation type="submission" date="2021-07" db="EMBL/GenBank/DDBJ databases">
        <authorList>
            <person name="Branca A.L. A."/>
        </authorList>
    </citation>
    <scope>NUCLEOTIDE SEQUENCE</scope>
</reference>